<evidence type="ECO:0000256" key="5">
    <source>
        <dbReference type="ARBA" id="ARBA00022519"/>
    </source>
</evidence>
<dbReference type="InterPro" id="IPR058625">
    <property type="entry name" value="MdtA-like_BSH"/>
</dbReference>
<evidence type="ECO:0000313" key="14">
    <source>
        <dbReference type="EMBL" id="EIT70456.1"/>
    </source>
</evidence>
<keyword evidence="7" id="KW-0175">Coiled coil</keyword>
<feature type="region of interest" description="Disordered" evidence="8">
    <location>
        <begin position="392"/>
        <end position="447"/>
    </location>
</feature>
<comment type="similarity">
    <text evidence="2">Belongs to the membrane fusion protein (MFP) (TC 8.A.1) family.</text>
</comment>
<dbReference type="PANTHER" id="PTHR30469">
    <property type="entry name" value="MULTIDRUG RESISTANCE PROTEIN MDTA"/>
    <property type="match status" value="1"/>
</dbReference>
<evidence type="ECO:0000256" key="8">
    <source>
        <dbReference type="SAM" id="MobiDB-lite"/>
    </source>
</evidence>
<name>I8I398_9GAMM</name>
<feature type="domain" description="Multidrug resistance protein MdtA-like beta-barrel" evidence="12">
    <location>
        <begin position="239"/>
        <end position="321"/>
    </location>
</feature>
<comment type="caution">
    <text evidence="14">The sequence shown here is derived from an EMBL/GenBank/DDBJ whole genome shotgun (WGS) entry which is preliminary data.</text>
</comment>
<dbReference type="SUPFAM" id="SSF111369">
    <property type="entry name" value="HlyD-like secretion proteins"/>
    <property type="match status" value="1"/>
</dbReference>
<organism evidence="14 15">
    <name type="scientific">Hydrocarboniphaga effusa AP103</name>
    <dbReference type="NCBI Taxonomy" id="1172194"/>
    <lineage>
        <taxon>Bacteria</taxon>
        <taxon>Pseudomonadati</taxon>
        <taxon>Pseudomonadota</taxon>
        <taxon>Gammaproteobacteria</taxon>
        <taxon>Nevskiales</taxon>
        <taxon>Nevskiaceae</taxon>
        <taxon>Hydrocarboniphaga</taxon>
    </lineage>
</organism>
<dbReference type="InterPro" id="IPR058626">
    <property type="entry name" value="MdtA-like_b-barrel"/>
</dbReference>
<dbReference type="PANTHER" id="PTHR30469:SF12">
    <property type="entry name" value="MULTIDRUG RESISTANCE PROTEIN MDTA"/>
    <property type="match status" value="1"/>
</dbReference>
<dbReference type="GO" id="GO:0015562">
    <property type="term" value="F:efflux transmembrane transporter activity"/>
    <property type="evidence" value="ECO:0007669"/>
    <property type="project" value="TreeGrafter"/>
</dbReference>
<accession>I8I398</accession>
<keyword evidence="4" id="KW-1003">Cell membrane</keyword>
<dbReference type="GO" id="GO:1990281">
    <property type="term" value="C:efflux pump complex"/>
    <property type="evidence" value="ECO:0007669"/>
    <property type="project" value="TreeGrafter"/>
</dbReference>
<dbReference type="Pfam" id="PF25967">
    <property type="entry name" value="RND-MFP_C"/>
    <property type="match status" value="1"/>
</dbReference>
<keyword evidence="15" id="KW-1185">Reference proteome</keyword>
<evidence type="ECO:0000256" key="6">
    <source>
        <dbReference type="ARBA" id="ARBA00023136"/>
    </source>
</evidence>
<dbReference type="Proteomes" id="UP000003704">
    <property type="component" value="Unassembled WGS sequence"/>
</dbReference>
<dbReference type="PATRIC" id="fig|1172194.4.peg.566"/>
<keyword evidence="9" id="KW-1133">Transmembrane helix</keyword>
<evidence type="ECO:0000256" key="9">
    <source>
        <dbReference type="SAM" id="Phobius"/>
    </source>
</evidence>
<dbReference type="Pfam" id="PF25944">
    <property type="entry name" value="Beta-barrel_RND"/>
    <property type="match status" value="1"/>
</dbReference>
<feature type="domain" description="Multidrug resistance protein MdtA-like barrel-sandwich hybrid" evidence="11">
    <location>
        <begin position="93"/>
        <end position="235"/>
    </location>
</feature>
<dbReference type="Gene3D" id="2.40.50.100">
    <property type="match status" value="1"/>
</dbReference>
<evidence type="ECO:0000256" key="7">
    <source>
        <dbReference type="SAM" id="Coils"/>
    </source>
</evidence>
<dbReference type="InterPro" id="IPR006143">
    <property type="entry name" value="RND_pump_MFP"/>
</dbReference>
<feature type="coiled-coil region" evidence="7">
    <location>
        <begin position="133"/>
        <end position="160"/>
    </location>
</feature>
<feature type="transmembrane region" description="Helical" evidence="9">
    <location>
        <begin position="21"/>
        <end position="44"/>
    </location>
</feature>
<keyword evidence="9" id="KW-0812">Transmembrane</keyword>
<evidence type="ECO:0000256" key="4">
    <source>
        <dbReference type="ARBA" id="ARBA00022475"/>
    </source>
</evidence>
<dbReference type="Pfam" id="PF25917">
    <property type="entry name" value="BSH_RND"/>
    <property type="match status" value="1"/>
</dbReference>
<evidence type="ECO:0000259" key="10">
    <source>
        <dbReference type="Pfam" id="PF25876"/>
    </source>
</evidence>
<gene>
    <name evidence="14" type="ORF">WQQ_05930</name>
</gene>
<keyword evidence="5" id="KW-0997">Cell inner membrane</keyword>
<dbReference type="InterPro" id="IPR058627">
    <property type="entry name" value="MdtA-like_C"/>
</dbReference>
<dbReference type="Gene3D" id="2.40.420.20">
    <property type="match status" value="1"/>
</dbReference>
<evidence type="ECO:0000256" key="2">
    <source>
        <dbReference type="ARBA" id="ARBA00009477"/>
    </source>
</evidence>
<protein>
    <submittedName>
        <fullName evidence="14">Efflux transporter, rnd family, mfp subunit</fullName>
    </submittedName>
</protein>
<reference evidence="14 15" key="1">
    <citation type="journal article" date="2012" name="J. Bacteriol.">
        <title>Genome Sequence of n-Alkane-Degrading Hydrocarboniphaga effusa Strain AP103T (ATCC BAA-332T).</title>
        <authorList>
            <person name="Chang H.K."/>
            <person name="Zylstra G.J."/>
            <person name="Chae J.C."/>
        </authorList>
    </citation>
    <scope>NUCLEOTIDE SEQUENCE [LARGE SCALE GENOMIC DNA]</scope>
    <source>
        <strain evidence="14 15">AP103</strain>
    </source>
</reference>
<dbReference type="GO" id="GO:0005886">
    <property type="term" value="C:plasma membrane"/>
    <property type="evidence" value="ECO:0007669"/>
    <property type="project" value="UniProtKB-SubCell"/>
</dbReference>
<keyword evidence="6 9" id="KW-0472">Membrane</keyword>
<dbReference type="EMBL" id="AKGD01000001">
    <property type="protein sequence ID" value="EIT70456.1"/>
    <property type="molecule type" value="Genomic_DNA"/>
</dbReference>
<feature type="domain" description="Multidrug resistance protein MdtA-like alpha-helical hairpin" evidence="10">
    <location>
        <begin position="133"/>
        <end position="202"/>
    </location>
</feature>
<comment type="subcellular location">
    <subcellularLocation>
        <location evidence="1">Cell inner membrane</location>
    </subcellularLocation>
</comment>
<evidence type="ECO:0000313" key="15">
    <source>
        <dbReference type="Proteomes" id="UP000003704"/>
    </source>
</evidence>
<dbReference type="Pfam" id="PF25876">
    <property type="entry name" value="HH_MFP_RND"/>
    <property type="match status" value="1"/>
</dbReference>
<dbReference type="STRING" id="1172194.WQQ_05930"/>
<evidence type="ECO:0000259" key="12">
    <source>
        <dbReference type="Pfam" id="PF25944"/>
    </source>
</evidence>
<proteinExistence type="inferred from homology"/>
<evidence type="ECO:0000259" key="13">
    <source>
        <dbReference type="Pfam" id="PF25967"/>
    </source>
</evidence>
<evidence type="ECO:0000259" key="11">
    <source>
        <dbReference type="Pfam" id="PF25917"/>
    </source>
</evidence>
<sequence>MQRNSATMHAARAFTRASGKVRLVSLMVVLLVIAGLAGLAWYLGQRNSNSPRGMGGMGFPGGGFSTTVGVAETSTQDIPVVLEALGTVTPIATVTVRPQVSGVITEIRFTEGQLVSKGQVLAVIDRRPFQMALAQAEGALQRDEAQLQNARLQLERFRTLLGQDSIAEQEVDAQAATVKQLEGTVAADRAAVGSARLNLDFSEVKSPVAGRVGLRVIDIGNYIGAGDASGIVVVTQIAPTDVAFTVPQDRANEIFEPVGRGEKLAAAALDRTRTSTLAQGQFLTLDNVVNTDTGTVRAKARFQNAENTLFPSQFVNLRLTLRTIRDAVVVPAAAVRNGSNGDFVWLIQADKTVTQRNIKRGQVTTDKVQVLEGLKPGDQIVTEGGDRLKEGAQVTLPGDKPRQFTPGQRPNQGQGQGERRRRRNNGEGGPPGGGPGGGAGGPPPGAP</sequence>
<dbReference type="RefSeq" id="WP_007183549.1">
    <property type="nucleotide sequence ID" value="NZ_AKGD01000001.1"/>
</dbReference>
<dbReference type="AlphaFoldDB" id="I8I398"/>
<evidence type="ECO:0000256" key="3">
    <source>
        <dbReference type="ARBA" id="ARBA00022448"/>
    </source>
</evidence>
<dbReference type="NCBIfam" id="TIGR01730">
    <property type="entry name" value="RND_mfp"/>
    <property type="match status" value="1"/>
</dbReference>
<dbReference type="FunFam" id="2.40.420.20:FF:000001">
    <property type="entry name" value="Efflux RND transporter periplasmic adaptor subunit"/>
    <property type="match status" value="1"/>
</dbReference>
<evidence type="ECO:0000256" key="1">
    <source>
        <dbReference type="ARBA" id="ARBA00004533"/>
    </source>
</evidence>
<dbReference type="Gene3D" id="2.40.30.170">
    <property type="match status" value="1"/>
</dbReference>
<feature type="domain" description="Multidrug resistance protein MdtA-like C-terminal permuted SH3" evidence="13">
    <location>
        <begin position="326"/>
        <end position="387"/>
    </location>
</feature>
<keyword evidence="3" id="KW-0813">Transport</keyword>
<feature type="compositionally biased region" description="Gly residues" evidence="8">
    <location>
        <begin position="426"/>
        <end position="440"/>
    </location>
</feature>
<dbReference type="InterPro" id="IPR058624">
    <property type="entry name" value="MdtA-like_HH"/>
</dbReference>
<dbReference type="Gene3D" id="1.10.287.470">
    <property type="entry name" value="Helix hairpin bin"/>
    <property type="match status" value="1"/>
</dbReference>